<dbReference type="PANTHER" id="PTHR22999:SF23">
    <property type="entry name" value="SORTING NEXIN-16"/>
    <property type="match status" value="1"/>
</dbReference>
<dbReference type="PROSITE" id="PS51207">
    <property type="entry name" value="PXA"/>
    <property type="match status" value="1"/>
</dbReference>
<reference evidence="6 7" key="1">
    <citation type="submission" date="2024-06" db="EMBL/GenBank/DDBJ databases">
        <title>A chromosome level genome sequence of Diviner's sage (Salvia divinorum).</title>
        <authorList>
            <person name="Ford S.A."/>
            <person name="Ro D.-K."/>
            <person name="Ness R.W."/>
            <person name="Phillips M.A."/>
        </authorList>
    </citation>
    <scope>NUCLEOTIDE SEQUENCE [LARGE SCALE GENOMIC DNA]</scope>
    <source>
        <strain evidence="6">SAF-2024a</strain>
        <tissue evidence="6">Leaf</tissue>
    </source>
</reference>
<name>A0ABD1GJI3_SALDI</name>
<keyword evidence="4" id="KW-0812">Transmembrane</keyword>
<sequence>MKTLADGIQDLIREAKLRTVWWILCIFAVTYILTHTSKPILMNVPIAVLLVAGLRMLFNEVDFQWKTQRSDLVELLTRDIVDLIGDHIDLIRRNQTDIGRDVMGTLSSEERDEKLKRHHMASKELHPALISPVCEYKIGNQQLMGGLLAAVLRPTEARCPLIRCIARELLTCLIIQPLVNFVNPVYSGSYLSCFFSGYINEIIEYIIALCTEWFKDLANARSTKMAGHSSGQTVPGITPSQFNDNKEQELGASGNSQSTTTRDEHIHAQSAEWAKVFEAATQRRTEVLEPENLENMWTIGRNYKKDFQKKPASELQAPERTSSVGIIFPIKELVSDIQIEDKARNNASVFTHENRRKFKRSNSISHLEVRSKLQPIITNVRDLTPDGQKGSAKASHNEVLYVPKLRCRVIGAYFEKLGSNSFAVYSIAVLGADNITWFVKRR</sequence>
<evidence type="ECO:0000259" key="5">
    <source>
        <dbReference type="PROSITE" id="PS51207"/>
    </source>
</evidence>
<dbReference type="AlphaFoldDB" id="A0ABD1GJI3"/>
<gene>
    <name evidence="6" type="ORF">AAHA92_21140</name>
</gene>
<comment type="caution">
    <text evidence="6">The sequence shown here is derived from an EMBL/GenBank/DDBJ whole genome shotgun (WGS) entry which is preliminary data.</text>
</comment>
<feature type="region of interest" description="Disordered" evidence="3">
    <location>
        <begin position="226"/>
        <end position="264"/>
    </location>
</feature>
<keyword evidence="4" id="KW-0472">Membrane</keyword>
<dbReference type="Proteomes" id="UP001567538">
    <property type="component" value="Unassembled WGS sequence"/>
</dbReference>
<proteinExistence type="predicted"/>
<keyword evidence="7" id="KW-1185">Reference proteome</keyword>
<feature type="compositionally biased region" description="Polar residues" evidence="3">
    <location>
        <begin position="229"/>
        <end position="243"/>
    </location>
</feature>
<dbReference type="PANTHER" id="PTHR22999">
    <property type="entry name" value="PX SERINE/THREONINE KINASE PXK"/>
    <property type="match status" value="1"/>
</dbReference>
<accession>A0ABD1GJI3</accession>
<dbReference type="Pfam" id="PF02194">
    <property type="entry name" value="PXA"/>
    <property type="match status" value="1"/>
</dbReference>
<evidence type="ECO:0000256" key="4">
    <source>
        <dbReference type="SAM" id="Phobius"/>
    </source>
</evidence>
<keyword evidence="2" id="KW-0963">Cytoplasm</keyword>
<evidence type="ECO:0000256" key="1">
    <source>
        <dbReference type="ARBA" id="ARBA00004496"/>
    </source>
</evidence>
<feature type="domain" description="PXA" evidence="5">
    <location>
        <begin position="1"/>
        <end position="199"/>
    </location>
</feature>
<dbReference type="EMBL" id="JBEAFC010000008">
    <property type="protein sequence ID" value="KAL1544267.1"/>
    <property type="molecule type" value="Genomic_DNA"/>
</dbReference>
<evidence type="ECO:0000256" key="2">
    <source>
        <dbReference type="ARBA" id="ARBA00022490"/>
    </source>
</evidence>
<dbReference type="InterPro" id="IPR051837">
    <property type="entry name" value="SortingNexin/PXDomain-PKLike"/>
</dbReference>
<comment type="subcellular location">
    <subcellularLocation>
        <location evidence="1">Cytoplasm</location>
    </subcellularLocation>
</comment>
<feature type="transmembrane region" description="Helical" evidence="4">
    <location>
        <begin position="17"/>
        <end position="34"/>
    </location>
</feature>
<evidence type="ECO:0000313" key="7">
    <source>
        <dbReference type="Proteomes" id="UP001567538"/>
    </source>
</evidence>
<dbReference type="GO" id="GO:0005737">
    <property type="term" value="C:cytoplasm"/>
    <property type="evidence" value="ECO:0007669"/>
    <property type="project" value="UniProtKB-SubCell"/>
</dbReference>
<dbReference type="InterPro" id="IPR003114">
    <property type="entry name" value="Phox_assoc"/>
</dbReference>
<evidence type="ECO:0000313" key="6">
    <source>
        <dbReference type="EMBL" id="KAL1544267.1"/>
    </source>
</evidence>
<evidence type="ECO:0000256" key="3">
    <source>
        <dbReference type="SAM" id="MobiDB-lite"/>
    </source>
</evidence>
<organism evidence="6 7">
    <name type="scientific">Salvia divinorum</name>
    <name type="common">Maria pastora</name>
    <name type="synonym">Diviner's sage</name>
    <dbReference type="NCBI Taxonomy" id="28513"/>
    <lineage>
        <taxon>Eukaryota</taxon>
        <taxon>Viridiplantae</taxon>
        <taxon>Streptophyta</taxon>
        <taxon>Embryophyta</taxon>
        <taxon>Tracheophyta</taxon>
        <taxon>Spermatophyta</taxon>
        <taxon>Magnoliopsida</taxon>
        <taxon>eudicotyledons</taxon>
        <taxon>Gunneridae</taxon>
        <taxon>Pentapetalae</taxon>
        <taxon>asterids</taxon>
        <taxon>lamiids</taxon>
        <taxon>Lamiales</taxon>
        <taxon>Lamiaceae</taxon>
        <taxon>Nepetoideae</taxon>
        <taxon>Mentheae</taxon>
        <taxon>Salviinae</taxon>
        <taxon>Salvia</taxon>
        <taxon>Salvia subgen. Calosphace</taxon>
    </lineage>
</organism>
<keyword evidence="4" id="KW-1133">Transmembrane helix</keyword>
<protein>
    <recommendedName>
        <fullName evidence="5">PXA domain-containing protein</fullName>
    </recommendedName>
</protein>